<feature type="compositionally biased region" description="Gly residues" evidence="1">
    <location>
        <begin position="182"/>
        <end position="193"/>
    </location>
</feature>
<dbReference type="AlphaFoldDB" id="A0A251XSW5"/>
<name>A0A251XSW5_9MICO</name>
<reference evidence="2 3" key="1">
    <citation type="submission" date="2016-08" db="EMBL/GenBank/DDBJ databases">
        <title>Genome sequence of Clavibacter michiganensis spp. strain CASJ009.</title>
        <authorList>
            <person name="Thapa S.P."/>
            <person name="Coaker G."/>
        </authorList>
    </citation>
    <scope>NUCLEOTIDE SEQUENCE [LARGE SCALE GENOMIC DNA]</scope>
    <source>
        <strain evidence="2">CASJ009</strain>
    </source>
</reference>
<sequence>MSWNTWPPNETVRPASVAARAESLSASSVASVTWSLCPRNCTVVMATVPSSETASVAYSENGESAVSTPGTSPAAVAVASMAACSAASVTSAPAGASVTICALAPAACGNTAARRSMASWDSVPGIEKDSWVFPPSARPPPRRMPRTRIHAATTRHGWRNEIRPSRYRSVAMGGGSPYEGTCGAGSGGAGGEGARSSPTTTTRAALTSSSGSGSLVDQSSLAARTYAAPPSATP</sequence>
<gene>
    <name evidence="2" type="ORF">CMsap09_05480</name>
</gene>
<organism evidence="2 3">
    <name type="scientific">Clavibacter michiganensis</name>
    <dbReference type="NCBI Taxonomy" id="28447"/>
    <lineage>
        <taxon>Bacteria</taxon>
        <taxon>Bacillati</taxon>
        <taxon>Actinomycetota</taxon>
        <taxon>Actinomycetes</taxon>
        <taxon>Micrococcales</taxon>
        <taxon>Microbacteriaceae</taxon>
        <taxon>Clavibacter</taxon>
    </lineage>
</organism>
<accession>A0A251XSW5</accession>
<comment type="caution">
    <text evidence="2">The sequence shown here is derived from an EMBL/GenBank/DDBJ whole genome shotgun (WGS) entry which is preliminary data.</text>
</comment>
<evidence type="ECO:0000313" key="3">
    <source>
        <dbReference type="Proteomes" id="UP000195106"/>
    </source>
</evidence>
<dbReference type="EMBL" id="MDHJ01000001">
    <property type="protein sequence ID" value="OUE08379.1"/>
    <property type="molecule type" value="Genomic_DNA"/>
</dbReference>
<proteinExistence type="predicted"/>
<evidence type="ECO:0000256" key="1">
    <source>
        <dbReference type="SAM" id="MobiDB-lite"/>
    </source>
</evidence>
<feature type="region of interest" description="Disordered" evidence="1">
    <location>
        <begin position="182"/>
        <end position="234"/>
    </location>
</feature>
<protein>
    <submittedName>
        <fullName evidence="2">Uncharacterized protein</fullName>
    </submittedName>
</protein>
<feature type="compositionally biased region" description="Low complexity" evidence="1">
    <location>
        <begin position="194"/>
        <end position="215"/>
    </location>
</feature>
<dbReference type="Proteomes" id="UP000195106">
    <property type="component" value="Unassembled WGS sequence"/>
</dbReference>
<evidence type="ECO:0000313" key="2">
    <source>
        <dbReference type="EMBL" id="OUE08379.1"/>
    </source>
</evidence>